<dbReference type="CDD" id="cd19101">
    <property type="entry name" value="AKR_unchar"/>
    <property type="match status" value="1"/>
</dbReference>
<proteinExistence type="predicted"/>
<dbReference type="EMBL" id="JARKIF010000004">
    <property type="protein sequence ID" value="KAJ7641040.1"/>
    <property type="molecule type" value="Genomic_DNA"/>
</dbReference>
<dbReference type="PRINTS" id="PR00069">
    <property type="entry name" value="ALDKETRDTASE"/>
</dbReference>
<organism evidence="2 3">
    <name type="scientific">Roridomyces roridus</name>
    <dbReference type="NCBI Taxonomy" id="1738132"/>
    <lineage>
        <taxon>Eukaryota</taxon>
        <taxon>Fungi</taxon>
        <taxon>Dikarya</taxon>
        <taxon>Basidiomycota</taxon>
        <taxon>Agaricomycotina</taxon>
        <taxon>Agaricomycetes</taxon>
        <taxon>Agaricomycetidae</taxon>
        <taxon>Agaricales</taxon>
        <taxon>Marasmiineae</taxon>
        <taxon>Mycenaceae</taxon>
        <taxon>Roridomyces</taxon>
    </lineage>
</organism>
<protein>
    <submittedName>
        <fullName evidence="2">Aldo keto reductase</fullName>
    </submittedName>
</protein>
<dbReference type="PANTHER" id="PTHR43147:SF2">
    <property type="entry name" value="NADP-DEPENDENT OXIDOREDUCTASE DOMAIN-CONTAINING PROTEIN"/>
    <property type="match status" value="1"/>
</dbReference>
<evidence type="ECO:0000313" key="3">
    <source>
        <dbReference type="Proteomes" id="UP001221142"/>
    </source>
</evidence>
<dbReference type="Proteomes" id="UP001221142">
    <property type="component" value="Unassembled WGS sequence"/>
</dbReference>
<dbReference type="InterPro" id="IPR036812">
    <property type="entry name" value="NAD(P)_OxRdtase_dom_sf"/>
</dbReference>
<name>A0AAD7C728_9AGAR</name>
<reference evidence="2" key="1">
    <citation type="submission" date="2023-03" db="EMBL/GenBank/DDBJ databases">
        <title>Massive genome expansion in bonnet fungi (Mycena s.s.) driven by repeated elements and novel gene families across ecological guilds.</title>
        <authorList>
            <consortium name="Lawrence Berkeley National Laboratory"/>
            <person name="Harder C.B."/>
            <person name="Miyauchi S."/>
            <person name="Viragh M."/>
            <person name="Kuo A."/>
            <person name="Thoen E."/>
            <person name="Andreopoulos B."/>
            <person name="Lu D."/>
            <person name="Skrede I."/>
            <person name="Drula E."/>
            <person name="Henrissat B."/>
            <person name="Morin E."/>
            <person name="Kohler A."/>
            <person name="Barry K."/>
            <person name="LaButti K."/>
            <person name="Morin E."/>
            <person name="Salamov A."/>
            <person name="Lipzen A."/>
            <person name="Mereny Z."/>
            <person name="Hegedus B."/>
            <person name="Baldrian P."/>
            <person name="Stursova M."/>
            <person name="Weitz H."/>
            <person name="Taylor A."/>
            <person name="Grigoriev I.V."/>
            <person name="Nagy L.G."/>
            <person name="Martin F."/>
            <person name="Kauserud H."/>
        </authorList>
    </citation>
    <scope>NUCLEOTIDE SEQUENCE</scope>
    <source>
        <strain evidence="2">9284</strain>
    </source>
</reference>
<dbReference type="GO" id="GO:0016491">
    <property type="term" value="F:oxidoreductase activity"/>
    <property type="evidence" value="ECO:0007669"/>
    <property type="project" value="InterPro"/>
</dbReference>
<dbReference type="Gene3D" id="3.20.20.100">
    <property type="entry name" value="NADP-dependent oxidoreductase domain"/>
    <property type="match status" value="1"/>
</dbReference>
<dbReference type="Pfam" id="PF00248">
    <property type="entry name" value="Aldo_ket_red"/>
    <property type="match status" value="1"/>
</dbReference>
<comment type="caution">
    <text evidence="2">The sequence shown here is derived from an EMBL/GenBank/DDBJ whole genome shotgun (WGS) entry which is preliminary data.</text>
</comment>
<accession>A0AAD7C728</accession>
<dbReference type="InterPro" id="IPR020471">
    <property type="entry name" value="AKR"/>
</dbReference>
<evidence type="ECO:0000259" key="1">
    <source>
        <dbReference type="Pfam" id="PF00248"/>
    </source>
</evidence>
<dbReference type="SUPFAM" id="SSF51430">
    <property type="entry name" value="NAD(P)-linked oxidoreductase"/>
    <property type="match status" value="1"/>
</dbReference>
<feature type="domain" description="NADP-dependent oxidoreductase" evidence="1">
    <location>
        <begin position="25"/>
        <end position="324"/>
    </location>
</feature>
<dbReference type="PANTHER" id="PTHR43147">
    <property type="entry name" value="PROTEIN TAS"/>
    <property type="match status" value="1"/>
</dbReference>
<keyword evidence="3" id="KW-1185">Reference proteome</keyword>
<dbReference type="InterPro" id="IPR023210">
    <property type="entry name" value="NADP_OxRdtase_dom"/>
</dbReference>
<dbReference type="AlphaFoldDB" id="A0AAD7C728"/>
<evidence type="ECO:0000313" key="2">
    <source>
        <dbReference type="EMBL" id="KAJ7641040.1"/>
    </source>
</evidence>
<gene>
    <name evidence="2" type="ORF">FB45DRAFT_899333</name>
</gene>
<sequence>MATYDDQHEHKHETFQLGEFTVPRLWTGLWQLSSNAWGTAPVSKVRQAMRRHVDLGHTAFDMADHYGSAEIIFGQFRVSLETPASVVGATKWCVFKSTEVTLEVVEEAVRQRMERMRTERVDLLQFHWQDYADKGYIQALEYLSQLKARGLIAAIGLCNFDAVRTEEICAHFPGMIVSNQVPFSVIDIRVLYAMKDVCSKYGVKLLTYGTLCGGFLAERWIGEPEPDPYSGSLNPSQRKYLDFIVKAWGSWELFQDLLVVLHDIGQLHGASVSNVATRWVLDHPIVGAVIVGARLGCTEHAADNLNVYKLALTAADRAQIDQVIARSAGSRLNETIGDCGSEYR</sequence>